<keyword evidence="4 7" id="KW-0812">Transmembrane</keyword>
<evidence type="ECO:0000256" key="6">
    <source>
        <dbReference type="ARBA" id="ARBA00023136"/>
    </source>
</evidence>
<dbReference type="Pfam" id="PF02293">
    <property type="entry name" value="AmiS_UreI"/>
    <property type="match status" value="1"/>
</dbReference>
<name>A0A645G2B7_9ZZZZ</name>
<sequence>MHPFGEITLGLVGLYIAATLMINLLVMMGHGSPKSVSVLNIFTGLLGVAVALQALFVSGSPMTAAQTLLFALTYLWIGVAYWTGETDFRTFGYYCLFVTINALIFGAYAFASSMPILGVNWMLWAAAWFMFFVFMGIQKVEYFKHMLVVSWITTLVLWVSALGWLIGWFDFSGFLYFP</sequence>
<feature type="transmembrane region" description="Helical" evidence="7">
    <location>
        <begin position="147"/>
        <end position="169"/>
    </location>
</feature>
<keyword evidence="6 7" id="KW-0472">Membrane</keyword>
<keyword evidence="3" id="KW-1003">Cell membrane</keyword>
<evidence type="ECO:0000256" key="5">
    <source>
        <dbReference type="ARBA" id="ARBA00022989"/>
    </source>
</evidence>
<evidence type="ECO:0000256" key="4">
    <source>
        <dbReference type="ARBA" id="ARBA00022692"/>
    </source>
</evidence>
<feature type="transmembrane region" description="Helical" evidence="7">
    <location>
        <begin position="38"/>
        <end position="57"/>
    </location>
</feature>
<protein>
    <recommendedName>
        <fullName evidence="9">Acid-activated urea channel</fullName>
    </recommendedName>
</protein>
<accession>A0A645G2B7</accession>
<evidence type="ECO:0000256" key="1">
    <source>
        <dbReference type="ARBA" id="ARBA00004651"/>
    </source>
</evidence>
<proteinExistence type="predicted"/>
<comment type="caution">
    <text evidence="8">The sequence shown here is derived from an EMBL/GenBank/DDBJ whole genome shotgun (WGS) entry which is preliminary data.</text>
</comment>
<keyword evidence="5 7" id="KW-1133">Transmembrane helix</keyword>
<dbReference type="InterPro" id="IPR003211">
    <property type="entry name" value="AmiSUreI_transpt"/>
</dbReference>
<dbReference type="AlphaFoldDB" id="A0A645G2B7"/>
<gene>
    <name evidence="8" type="ORF">SDC9_168360</name>
</gene>
<feature type="transmembrane region" description="Helical" evidence="7">
    <location>
        <begin position="63"/>
        <end position="84"/>
    </location>
</feature>
<evidence type="ECO:0000256" key="2">
    <source>
        <dbReference type="ARBA" id="ARBA00022448"/>
    </source>
</evidence>
<evidence type="ECO:0000313" key="8">
    <source>
        <dbReference type="EMBL" id="MPN20981.1"/>
    </source>
</evidence>
<feature type="transmembrane region" description="Helical" evidence="7">
    <location>
        <begin position="6"/>
        <end position="26"/>
    </location>
</feature>
<feature type="transmembrane region" description="Helical" evidence="7">
    <location>
        <begin position="91"/>
        <end position="110"/>
    </location>
</feature>
<dbReference type="InterPro" id="IPR038523">
    <property type="entry name" value="AmiSUreI_transpt_sf"/>
</dbReference>
<dbReference type="GO" id="GO:0005886">
    <property type="term" value="C:plasma membrane"/>
    <property type="evidence" value="ECO:0007669"/>
    <property type="project" value="UniProtKB-SubCell"/>
</dbReference>
<feature type="transmembrane region" description="Helical" evidence="7">
    <location>
        <begin position="116"/>
        <end position="135"/>
    </location>
</feature>
<organism evidence="8">
    <name type="scientific">bioreactor metagenome</name>
    <dbReference type="NCBI Taxonomy" id="1076179"/>
    <lineage>
        <taxon>unclassified sequences</taxon>
        <taxon>metagenomes</taxon>
        <taxon>ecological metagenomes</taxon>
    </lineage>
</organism>
<evidence type="ECO:0008006" key="9">
    <source>
        <dbReference type="Google" id="ProtNLM"/>
    </source>
</evidence>
<evidence type="ECO:0000256" key="3">
    <source>
        <dbReference type="ARBA" id="ARBA00022475"/>
    </source>
</evidence>
<dbReference type="Gene3D" id="1.25.40.600">
    <property type="match status" value="1"/>
</dbReference>
<evidence type="ECO:0000256" key="7">
    <source>
        <dbReference type="SAM" id="Phobius"/>
    </source>
</evidence>
<comment type="subcellular location">
    <subcellularLocation>
        <location evidence="1">Cell membrane</location>
        <topology evidence="1">Multi-pass membrane protein</topology>
    </subcellularLocation>
</comment>
<keyword evidence="2" id="KW-0813">Transport</keyword>
<dbReference type="EMBL" id="VSSQ01068842">
    <property type="protein sequence ID" value="MPN20981.1"/>
    <property type="molecule type" value="Genomic_DNA"/>
</dbReference>
<reference evidence="8" key="1">
    <citation type="submission" date="2019-08" db="EMBL/GenBank/DDBJ databases">
        <authorList>
            <person name="Kucharzyk K."/>
            <person name="Murdoch R.W."/>
            <person name="Higgins S."/>
            <person name="Loffler F."/>
        </authorList>
    </citation>
    <scope>NUCLEOTIDE SEQUENCE</scope>
</reference>